<dbReference type="Proteomes" id="UP000199229">
    <property type="component" value="Unassembled WGS sequence"/>
</dbReference>
<evidence type="ECO:0000259" key="5">
    <source>
        <dbReference type="Pfam" id="PF01321"/>
    </source>
</evidence>
<feature type="domain" description="Creatinase N-terminal" evidence="5">
    <location>
        <begin position="20"/>
        <end position="143"/>
    </location>
</feature>
<dbReference type="InterPro" id="IPR029149">
    <property type="entry name" value="Creatin/AminoP/Spt16_N"/>
</dbReference>
<comment type="similarity">
    <text evidence="1">Belongs to the peptidase M24B family.</text>
</comment>
<dbReference type="InterPro" id="IPR033740">
    <property type="entry name" value="Pept_M24B"/>
</dbReference>
<dbReference type="OrthoDB" id="9806388at2"/>
<keyword evidence="8" id="KW-1185">Reference proteome</keyword>
<sequence>MTRARFQTFDDPGHREGATRLAALRKTLGAQGLDGFVVPRADEHQSEYVAPGAERLAWLTGFTGSAGTAVILTDRAALVVDGRYTLQAPAQVDTAVITPVQLAETGVEAWISDHLKSGQVLGYDPWLHTPDGVARLQRAVDKAGATLRAVDVNPIDAVWSDRPGQPAGAVVLHPLELAGEAVPDKRARIAAALDKAGCAALVISDPHNLAWAFNLRGGDIDHTPLALGYAILPRQGRPTLFLGSADIAPELRDALAPLADLAPRNAFETALDDLARGGPIRLDAATGAIALKVRIEAAGGTVETGPDPITGLKAVKNAAEIAGTRAAHLRDGVAVVRFLAWLDGRAEAGSLTEIAAVEALEDFRADSGLLRDVSFPTISGSGPNGAIVHYRVSRETDRAVEPGELFLIDSGAQYRDGTTDITRTVAIGSPTDSMCDRFTRVLKGHVGIARAVFPKGTTGAQIDGFARAPLWEAGLDFDHGTGHGVGAFLSVHEGPQRIAKTGTVPLEAGMILSNEPGYYRAGEYGIRLENLVLVEPRTIPGAERTMLGFETLTLAPFDRRLIARALLSQPEHAWIDAYHARVRDTLAPHLDAPTRAWLAQATAPLA</sequence>
<gene>
    <name evidence="7" type="ORF">SAMN05192565_1436</name>
</gene>
<dbReference type="PANTHER" id="PTHR43763">
    <property type="entry name" value="XAA-PRO AMINOPEPTIDASE 1"/>
    <property type="match status" value="1"/>
</dbReference>
<proteinExistence type="inferred from homology"/>
<dbReference type="Gene3D" id="3.90.230.10">
    <property type="entry name" value="Creatinase/methionine aminopeptidase superfamily"/>
    <property type="match status" value="1"/>
</dbReference>
<keyword evidence="7" id="KW-0031">Aminopeptidase</keyword>
<dbReference type="FunFam" id="3.90.230.10:FF:000009">
    <property type="entry name" value="xaa-Pro aminopeptidase 2"/>
    <property type="match status" value="1"/>
</dbReference>
<feature type="domain" description="Peptidase M24 C-terminal" evidence="6">
    <location>
        <begin position="546"/>
        <end position="605"/>
    </location>
</feature>
<dbReference type="Pfam" id="PF01321">
    <property type="entry name" value="Creatinase_N"/>
    <property type="match status" value="1"/>
</dbReference>
<dbReference type="GO" id="GO:0046872">
    <property type="term" value="F:metal ion binding"/>
    <property type="evidence" value="ECO:0007669"/>
    <property type="project" value="UniProtKB-KW"/>
</dbReference>
<dbReference type="Pfam" id="PF16188">
    <property type="entry name" value="Peptidase_M24_C"/>
    <property type="match status" value="1"/>
</dbReference>
<evidence type="ECO:0000313" key="8">
    <source>
        <dbReference type="Proteomes" id="UP000199229"/>
    </source>
</evidence>
<dbReference type="InterPro" id="IPR032416">
    <property type="entry name" value="Peptidase_M24_C"/>
</dbReference>
<dbReference type="InterPro" id="IPR050422">
    <property type="entry name" value="X-Pro_aminopeptidase_P"/>
</dbReference>
<evidence type="ECO:0000256" key="1">
    <source>
        <dbReference type="ARBA" id="ARBA00008766"/>
    </source>
</evidence>
<dbReference type="EMBL" id="FOPM01000043">
    <property type="protein sequence ID" value="SFH12887.1"/>
    <property type="molecule type" value="Genomic_DNA"/>
</dbReference>
<evidence type="ECO:0000313" key="7">
    <source>
        <dbReference type="EMBL" id="SFH12887.1"/>
    </source>
</evidence>
<dbReference type="PANTHER" id="PTHR43763:SF6">
    <property type="entry name" value="XAA-PRO AMINOPEPTIDASE 1"/>
    <property type="match status" value="1"/>
</dbReference>
<evidence type="ECO:0000259" key="4">
    <source>
        <dbReference type="Pfam" id="PF00557"/>
    </source>
</evidence>
<dbReference type="InterPro" id="IPR000587">
    <property type="entry name" value="Creatinase_N"/>
</dbReference>
<dbReference type="CDD" id="cd01085">
    <property type="entry name" value="APP"/>
    <property type="match status" value="1"/>
</dbReference>
<dbReference type="GO" id="GO:0070006">
    <property type="term" value="F:metalloaminopeptidase activity"/>
    <property type="evidence" value="ECO:0007669"/>
    <property type="project" value="InterPro"/>
</dbReference>
<dbReference type="Pfam" id="PF16189">
    <property type="entry name" value="Creatinase_N_2"/>
    <property type="match status" value="1"/>
</dbReference>
<protein>
    <submittedName>
        <fullName evidence="7">Xaa-Pro aminopeptidase</fullName>
    </submittedName>
</protein>
<evidence type="ECO:0000256" key="3">
    <source>
        <dbReference type="ARBA" id="ARBA00022801"/>
    </source>
</evidence>
<dbReference type="Gene3D" id="3.40.350.10">
    <property type="entry name" value="Creatinase/prolidase N-terminal domain"/>
    <property type="match status" value="2"/>
</dbReference>
<organism evidence="7 8">
    <name type="scientific">Methylobacterium gossipiicola</name>
    <dbReference type="NCBI Taxonomy" id="582675"/>
    <lineage>
        <taxon>Bacteria</taxon>
        <taxon>Pseudomonadati</taxon>
        <taxon>Pseudomonadota</taxon>
        <taxon>Alphaproteobacteria</taxon>
        <taxon>Hyphomicrobiales</taxon>
        <taxon>Methylobacteriaceae</taxon>
        <taxon>Methylobacterium</taxon>
    </lineage>
</organism>
<keyword evidence="2" id="KW-0479">Metal-binding</keyword>
<dbReference type="RefSeq" id="WP_091975391.1">
    <property type="nucleotide sequence ID" value="NZ_FOPM01000043.1"/>
</dbReference>
<dbReference type="SUPFAM" id="SSF55920">
    <property type="entry name" value="Creatinase/aminopeptidase"/>
    <property type="match status" value="1"/>
</dbReference>
<dbReference type="AlphaFoldDB" id="A0A1I2XII6"/>
<keyword evidence="7" id="KW-0645">Protease</keyword>
<evidence type="ECO:0000256" key="2">
    <source>
        <dbReference type="ARBA" id="ARBA00022723"/>
    </source>
</evidence>
<dbReference type="STRING" id="582675.SAMN05192565_1436"/>
<feature type="domain" description="Peptidase M24" evidence="4">
    <location>
        <begin position="324"/>
        <end position="535"/>
    </location>
</feature>
<dbReference type="InterPro" id="IPR000994">
    <property type="entry name" value="Pept_M24"/>
</dbReference>
<dbReference type="GO" id="GO:0005737">
    <property type="term" value="C:cytoplasm"/>
    <property type="evidence" value="ECO:0007669"/>
    <property type="project" value="UniProtKB-ARBA"/>
</dbReference>
<evidence type="ECO:0000259" key="6">
    <source>
        <dbReference type="Pfam" id="PF16188"/>
    </source>
</evidence>
<reference evidence="8" key="1">
    <citation type="submission" date="2016-10" db="EMBL/GenBank/DDBJ databases">
        <authorList>
            <person name="Varghese N."/>
            <person name="Submissions S."/>
        </authorList>
    </citation>
    <scope>NUCLEOTIDE SEQUENCE [LARGE SCALE GENOMIC DNA]</scope>
    <source>
        <strain evidence="8">Gh-105</strain>
    </source>
</reference>
<dbReference type="Pfam" id="PF00557">
    <property type="entry name" value="Peptidase_M24"/>
    <property type="match status" value="1"/>
</dbReference>
<dbReference type="SUPFAM" id="SSF53092">
    <property type="entry name" value="Creatinase/prolidase N-terminal domain"/>
    <property type="match status" value="1"/>
</dbReference>
<keyword evidence="3" id="KW-0378">Hydrolase</keyword>
<name>A0A1I2XII6_9HYPH</name>
<dbReference type="InterPro" id="IPR036005">
    <property type="entry name" value="Creatinase/aminopeptidase-like"/>
</dbReference>
<accession>A0A1I2XII6</accession>